<name>A0AAN7LBN4_9MYRT</name>
<keyword evidence="2" id="KW-1185">Reference proteome</keyword>
<comment type="caution">
    <text evidence="1">The sequence shown here is derived from an EMBL/GenBank/DDBJ whole genome shotgun (WGS) entry which is preliminary data.</text>
</comment>
<sequence length="82" mass="9146">MQRGGMISKEAQMTPFSLVVTFLARANEAHAKGSLFLDEDELREMKLGDGNSRYVQFYATVSSGKVKVWLEVQEGDFSVKKG</sequence>
<gene>
    <name evidence="1" type="ORF">SAY87_015994</name>
</gene>
<dbReference type="EMBL" id="JAXIOK010000001">
    <property type="protein sequence ID" value="KAK4779888.1"/>
    <property type="molecule type" value="Genomic_DNA"/>
</dbReference>
<reference evidence="1 2" key="1">
    <citation type="journal article" date="2023" name="Hortic Res">
        <title>Pangenome of water caltrop reveals structural variations and asymmetric subgenome divergence after allopolyploidization.</title>
        <authorList>
            <person name="Zhang X."/>
            <person name="Chen Y."/>
            <person name="Wang L."/>
            <person name="Yuan Y."/>
            <person name="Fang M."/>
            <person name="Shi L."/>
            <person name="Lu R."/>
            <person name="Comes H.P."/>
            <person name="Ma Y."/>
            <person name="Chen Y."/>
            <person name="Huang G."/>
            <person name="Zhou Y."/>
            <person name="Zheng Z."/>
            <person name="Qiu Y."/>
        </authorList>
    </citation>
    <scope>NUCLEOTIDE SEQUENCE [LARGE SCALE GENOMIC DNA]</scope>
    <source>
        <tissue evidence="1">Roots</tissue>
    </source>
</reference>
<accession>A0AAN7LBN4</accession>
<evidence type="ECO:0000313" key="1">
    <source>
        <dbReference type="EMBL" id="KAK4779888.1"/>
    </source>
</evidence>
<dbReference type="Proteomes" id="UP001345219">
    <property type="component" value="Chromosome 13"/>
</dbReference>
<proteinExistence type="predicted"/>
<dbReference type="AlphaFoldDB" id="A0AAN7LBN4"/>
<evidence type="ECO:0000313" key="2">
    <source>
        <dbReference type="Proteomes" id="UP001345219"/>
    </source>
</evidence>
<dbReference type="Gene3D" id="2.60.40.1180">
    <property type="entry name" value="Golgi alpha-mannosidase II"/>
    <property type="match status" value="1"/>
</dbReference>
<dbReference type="InterPro" id="IPR013780">
    <property type="entry name" value="Glyco_hydro_b"/>
</dbReference>
<protein>
    <submittedName>
        <fullName evidence="1">Uncharacterized protein</fullName>
    </submittedName>
</protein>
<organism evidence="1 2">
    <name type="scientific">Trapa incisa</name>
    <dbReference type="NCBI Taxonomy" id="236973"/>
    <lineage>
        <taxon>Eukaryota</taxon>
        <taxon>Viridiplantae</taxon>
        <taxon>Streptophyta</taxon>
        <taxon>Embryophyta</taxon>
        <taxon>Tracheophyta</taxon>
        <taxon>Spermatophyta</taxon>
        <taxon>Magnoliopsida</taxon>
        <taxon>eudicotyledons</taxon>
        <taxon>Gunneridae</taxon>
        <taxon>Pentapetalae</taxon>
        <taxon>rosids</taxon>
        <taxon>malvids</taxon>
        <taxon>Myrtales</taxon>
        <taxon>Lythraceae</taxon>
        <taxon>Trapa</taxon>
    </lineage>
</organism>